<evidence type="ECO:0000313" key="5">
    <source>
        <dbReference type="EMBL" id="GAA4053856.1"/>
    </source>
</evidence>
<evidence type="ECO:0000313" key="6">
    <source>
        <dbReference type="Proteomes" id="UP001499984"/>
    </source>
</evidence>
<name>A0ABP7UVD9_9ACTN</name>
<reference evidence="6" key="1">
    <citation type="journal article" date="2019" name="Int. J. Syst. Evol. Microbiol.">
        <title>The Global Catalogue of Microorganisms (GCM) 10K type strain sequencing project: providing services to taxonomists for standard genome sequencing and annotation.</title>
        <authorList>
            <consortium name="The Broad Institute Genomics Platform"/>
            <consortium name="The Broad Institute Genome Sequencing Center for Infectious Disease"/>
            <person name="Wu L."/>
            <person name="Ma J."/>
        </authorList>
    </citation>
    <scope>NUCLEOTIDE SEQUENCE [LARGE SCALE GENOMIC DNA]</scope>
    <source>
        <strain evidence="6">JCM 16925</strain>
    </source>
</reference>
<organism evidence="5 6">
    <name type="scientific">Streptomyces shaanxiensis</name>
    <dbReference type="NCBI Taxonomy" id="653357"/>
    <lineage>
        <taxon>Bacteria</taxon>
        <taxon>Bacillati</taxon>
        <taxon>Actinomycetota</taxon>
        <taxon>Actinomycetes</taxon>
        <taxon>Kitasatosporales</taxon>
        <taxon>Streptomycetaceae</taxon>
        <taxon>Streptomyces</taxon>
    </lineage>
</organism>
<gene>
    <name evidence="5" type="ORF">GCM10022233_26550</name>
</gene>
<dbReference type="SUPFAM" id="SSF54909">
    <property type="entry name" value="Dimeric alpha+beta barrel"/>
    <property type="match status" value="1"/>
</dbReference>
<dbReference type="InterPro" id="IPR011008">
    <property type="entry name" value="Dimeric_a/b-barrel"/>
</dbReference>
<keyword evidence="6" id="KW-1185">Reference proteome</keyword>
<dbReference type="InterPro" id="IPR011991">
    <property type="entry name" value="ArsR-like_HTH"/>
</dbReference>
<accession>A0ABP7UVD9</accession>
<dbReference type="InterPro" id="IPR036388">
    <property type="entry name" value="WH-like_DNA-bd_sf"/>
</dbReference>
<evidence type="ECO:0000256" key="2">
    <source>
        <dbReference type="ARBA" id="ARBA00023125"/>
    </source>
</evidence>
<dbReference type="SUPFAM" id="SSF46785">
    <property type="entry name" value="Winged helix' DNA-binding domain"/>
    <property type="match status" value="1"/>
</dbReference>
<dbReference type="CDD" id="cd00090">
    <property type="entry name" value="HTH_ARSR"/>
    <property type="match status" value="1"/>
</dbReference>
<dbReference type="SMART" id="SM00344">
    <property type="entry name" value="HTH_ASNC"/>
    <property type="match status" value="1"/>
</dbReference>
<dbReference type="InterPro" id="IPR000485">
    <property type="entry name" value="AsnC-type_HTH_dom"/>
</dbReference>
<dbReference type="Pfam" id="PF01037">
    <property type="entry name" value="AsnC_trans_reg"/>
    <property type="match status" value="1"/>
</dbReference>
<sequence>MAVVAAAVVMIRNLRPAIRSLKGGFPALLLIRRAFPCYPSPMTAFSPDATDWRILDVLQREGRASFAELARAVSMSASAVTERVRRLEEAGVIQGYAAVVAPERLGLPILAFVRLRYPNGNYKPFHDLVATTPEILEAHHVTGDDCFVIKVAARSMGHLEEVSGKIGTLGSVTTSVVYSSPLPRRPLGN</sequence>
<dbReference type="PANTHER" id="PTHR30154">
    <property type="entry name" value="LEUCINE-RESPONSIVE REGULATORY PROTEIN"/>
    <property type="match status" value="1"/>
</dbReference>
<keyword evidence="1" id="KW-0805">Transcription regulation</keyword>
<proteinExistence type="predicted"/>
<dbReference type="InterPro" id="IPR036390">
    <property type="entry name" value="WH_DNA-bd_sf"/>
</dbReference>
<dbReference type="Gene3D" id="3.30.70.920">
    <property type="match status" value="1"/>
</dbReference>
<dbReference type="Proteomes" id="UP001499984">
    <property type="component" value="Unassembled WGS sequence"/>
</dbReference>
<evidence type="ECO:0000259" key="4">
    <source>
        <dbReference type="PROSITE" id="PS50956"/>
    </source>
</evidence>
<feature type="domain" description="HTH asnC-type" evidence="4">
    <location>
        <begin position="47"/>
        <end position="108"/>
    </location>
</feature>
<dbReference type="Pfam" id="PF13412">
    <property type="entry name" value="HTH_24"/>
    <property type="match status" value="1"/>
</dbReference>
<keyword evidence="2" id="KW-0238">DNA-binding</keyword>
<dbReference type="PANTHER" id="PTHR30154:SF53">
    <property type="entry name" value="HTH-TYPE TRANSCRIPTIONAL REGULATOR LRPC"/>
    <property type="match status" value="1"/>
</dbReference>
<dbReference type="InterPro" id="IPR019887">
    <property type="entry name" value="Tscrpt_reg_AsnC/Lrp_C"/>
</dbReference>
<dbReference type="InterPro" id="IPR019888">
    <property type="entry name" value="Tscrpt_reg_AsnC-like"/>
</dbReference>
<evidence type="ECO:0000256" key="3">
    <source>
        <dbReference type="ARBA" id="ARBA00023163"/>
    </source>
</evidence>
<protein>
    <submittedName>
        <fullName evidence="5">Lrp/AsnC family transcriptional regulator</fullName>
    </submittedName>
</protein>
<comment type="caution">
    <text evidence="5">The sequence shown here is derived from an EMBL/GenBank/DDBJ whole genome shotgun (WGS) entry which is preliminary data.</text>
</comment>
<dbReference type="PROSITE" id="PS50956">
    <property type="entry name" value="HTH_ASNC_2"/>
    <property type="match status" value="1"/>
</dbReference>
<evidence type="ECO:0000256" key="1">
    <source>
        <dbReference type="ARBA" id="ARBA00023015"/>
    </source>
</evidence>
<dbReference type="EMBL" id="BAAAZY010000009">
    <property type="protein sequence ID" value="GAA4053856.1"/>
    <property type="molecule type" value="Genomic_DNA"/>
</dbReference>
<dbReference type="Gene3D" id="1.10.10.10">
    <property type="entry name" value="Winged helix-like DNA-binding domain superfamily/Winged helix DNA-binding domain"/>
    <property type="match status" value="1"/>
</dbReference>
<dbReference type="PRINTS" id="PR00033">
    <property type="entry name" value="HTHASNC"/>
</dbReference>
<keyword evidence="3" id="KW-0804">Transcription</keyword>